<sequence length="177" mass="19223">MKLLVLLVCREYPLHGDGARLGLMAPLFSPFLEGSLSNANNSISPVAVLAPAGCNIAQFGIMIKEKTGKPALSYNGYGCHCGLGGSKYPVDATDWCCHAHDCCYKRLSSVTCVPHLATYKFSIKRGQITCGSGSSCQRAACECDKKAAECFKRNLRTFNKSYQNYLNFKCKGSRPSC</sequence>
<dbReference type="PANTHER" id="PTHR11716">
    <property type="entry name" value="PHOSPHOLIPASE A2 FAMILY MEMBER"/>
    <property type="match status" value="1"/>
</dbReference>
<dbReference type="SMART" id="SM00085">
    <property type="entry name" value="PA2c"/>
    <property type="match status" value="1"/>
</dbReference>
<dbReference type="InterPro" id="IPR033112">
    <property type="entry name" value="PLA2_Asp_AS"/>
</dbReference>
<keyword evidence="11" id="KW-1185">Reference proteome</keyword>
<evidence type="ECO:0000313" key="10">
    <source>
        <dbReference type="Ensembl" id="ENSGALP00010029565.1"/>
    </source>
</evidence>
<evidence type="ECO:0000256" key="7">
    <source>
        <dbReference type="RuleBase" id="RU003654"/>
    </source>
</evidence>
<feature type="disulfide bond" evidence="6">
    <location>
        <begin position="102"/>
        <end position="177"/>
    </location>
</feature>
<keyword evidence="8" id="KW-0443">Lipid metabolism</keyword>
<evidence type="ECO:0000256" key="5">
    <source>
        <dbReference type="PIRSR" id="PIRSR601211-2"/>
    </source>
</evidence>
<name>A0A8V0ZLR3_CHICK</name>
<comment type="subcellular location">
    <subcellularLocation>
        <location evidence="1 8">Secreted</location>
    </subcellularLocation>
</comment>
<dbReference type="GeneTree" id="ENSGT00940000161504"/>
<feature type="disulfide bond" evidence="6">
    <location>
        <begin position="130"/>
        <end position="141"/>
    </location>
</feature>
<reference evidence="10" key="1">
    <citation type="submission" date="2020-11" db="EMBL/GenBank/DDBJ databases">
        <title>Gallus gallus (Chicken) genome, bGalGal1, GRCg7b, maternal haplotype autosomes + Z &amp; W.</title>
        <authorList>
            <person name="Warren W."/>
            <person name="Formenti G."/>
            <person name="Fedrigo O."/>
            <person name="Haase B."/>
            <person name="Mountcastle J."/>
            <person name="Balacco J."/>
            <person name="Tracey A."/>
            <person name="Schneider V."/>
            <person name="Okimoto R."/>
            <person name="Cheng H."/>
            <person name="Hawken R."/>
            <person name="Howe K."/>
            <person name="Jarvis E.D."/>
        </authorList>
    </citation>
    <scope>NUCLEOTIDE SEQUENCE [LARGE SCALE GENOMIC DNA]</scope>
    <source>
        <strain evidence="10">Broiler</strain>
    </source>
</reference>
<reference evidence="10" key="3">
    <citation type="submission" date="2025-09" db="UniProtKB">
        <authorList>
            <consortium name="Ensembl"/>
        </authorList>
    </citation>
    <scope>IDENTIFICATION</scope>
    <source>
        <strain evidence="10">broiler</strain>
    </source>
</reference>
<dbReference type="Ensembl" id="ENSGALT00010050043.1">
    <property type="protein sequence ID" value="ENSGALP00010029565.1"/>
    <property type="gene ID" value="ENSGALG00010020711.1"/>
</dbReference>
<gene>
    <name evidence="10" type="primary">PLA2G2E</name>
</gene>
<feature type="binding site" evidence="5">
    <location>
        <position position="101"/>
    </location>
    <ligand>
        <name>Ca(2+)</name>
        <dbReference type="ChEBI" id="CHEBI:29108"/>
    </ligand>
</feature>
<feature type="disulfide bond" evidence="6">
    <location>
        <begin position="81"/>
        <end position="97"/>
    </location>
</feature>
<reference evidence="10" key="2">
    <citation type="submission" date="2025-08" db="UniProtKB">
        <authorList>
            <consortium name="Ensembl"/>
        </authorList>
    </citation>
    <scope>IDENTIFICATION</scope>
    <source>
        <strain evidence="10">broiler</strain>
    </source>
</reference>
<dbReference type="GO" id="GO:0047498">
    <property type="term" value="F:calcium-dependent phospholipase A2 activity"/>
    <property type="evidence" value="ECO:0000318"/>
    <property type="project" value="GO_Central"/>
</dbReference>
<accession>A0A8V0ZLR3</accession>
<keyword evidence="2 8" id="KW-0964">Secreted</keyword>
<evidence type="ECO:0000256" key="6">
    <source>
        <dbReference type="PIRSR" id="PIRSR601211-3"/>
    </source>
</evidence>
<comment type="catalytic activity">
    <reaction evidence="8">
        <text>a 1,2-diacyl-sn-glycero-3-phosphocholine + H2O = a 1-acyl-sn-glycero-3-phosphocholine + a fatty acid + H(+)</text>
        <dbReference type="Rhea" id="RHEA:15801"/>
        <dbReference type="ChEBI" id="CHEBI:15377"/>
        <dbReference type="ChEBI" id="CHEBI:15378"/>
        <dbReference type="ChEBI" id="CHEBI:28868"/>
        <dbReference type="ChEBI" id="CHEBI:57643"/>
        <dbReference type="ChEBI" id="CHEBI:58168"/>
        <dbReference type="EC" id="3.1.1.4"/>
    </reaction>
</comment>
<evidence type="ECO:0000259" key="9">
    <source>
        <dbReference type="SMART" id="SM00085"/>
    </source>
</evidence>
<proteinExistence type="inferred from homology"/>
<dbReference type="CDD" id="cd00125">
    <property type="entry name" value="PLA2c"/>
    <property type="match status" value="1"/>
</dbReference>
<dbReference type="Gene3D" id="1.20.90.10">
    <property type="entry name" value="Phospholipase A2 domain"/>
    <property type="match status" value="1"/>
</dbReference>
<dbReference type="FunFam" id="1.20.90.10:FF:000001">
    <property type="entry name" value="Basic phospholipase A2 homolog"/>
    <property type="match status" value="1"/>
</dbReference>
<protein>
    <recommendedName>
        <fullName evidence="8">Phospholipase A2</fullName>
        <ecNumber evidence="8">3.1.1.4</ecNumber>
    </recommendedName>
</protein>
<evidence type="ECO:0000256" key="2">
    <source>
        <dbReference type="ARBA" id="ARBA00022525"/>
    </source>
</evidence>
<dbReference type="GO" id="GO:0046470">
    <property type="term" value="P:phosphatidylcholine metabolic process"/>
    <property type="evidence" value="ECO:0000318"/>
    <property type="project" value="GO_Central"/>
</dbReference>
<dbReference type="GO" id="GO:0016042">
    <property type="term" value="P:lipid catabolic process"/>
    <property type="evidence" value="ECO:0007669"/>
    <property type="project" value="InterPro"/>
</dbReference>
<comment type="similarity">
    <text evidence="7">Belongs to the phospholipase A2 family.</text>
</comment>
<dbReference type="SUPFAM" id="SSF48619">
    <property type="entry name" value="Phospholipase A2, PLA2"/>
    <property type="match status" value="1"/>
</dbReference>
<feature type="disulfide bond" evidence="6">
    <location>
        <begin position="96"/>
        <end position="150"/>
    </location>
</feature>
<evidence type="ECO:0000313" key="11">
    <source>
        <dbReference type="Proteomes" id="UP000000539"/>
    </source>
</evidence>
<feature type="disulfide bond" evidence="6">
    <location>
        <begin position="79"/>
        <end position="170"/>
    </location>
</feature>
<keyword evidence="5" id="KW-0479">Metal-binding</keyword>
<feature type="binding site" evidence="5">
    <location>
        <position position="84"/>
    </location>
    <ligand>
        <name>Ca(2+)</name>
        <dbReference type="ChEBI" id="CHEBI:29108"/>
    </ligand>
</feature>
<dbReference type="InterPro" id="IPR001211">
    <property type="entry name" value="PLA2"/>
</dbReference>
<feature type="disulfide bond" evidence="6">
    <location>
        <begin position="103"/>
        <end position="143"/>
    </location>
</feature>
<dbReference type="InterPro" id="IPR016090">
    <property type="entry name" value="PLA2-like_dom"/>
</dbReference>
<keyword evidence="8" id="KW-0378">Hydrolase</keyword>
<evidence type="ECO:0000256" key="3">
    <source>
        <dbReference type="ARBA" id="ARBA00023157"/>
    </source>
</evidence>
<dbReference type="GO" id="GO:0046471">
    <property type="term" value="P:phosphatidylglycerol metabolic process"/>
    <property type="evidence" value="ECO:0000318"/>
    <property type="project" value="GO_Central"/>
</dbReference>
<feature type="active site" evidence="4">
    <location>
        <position position="144"/>
    </location>
</feature>
<evidence type="ECO:0000256" key="1">
    <source>
        <dbReference type="ARBA" id="ARBA00004613"/>
    </source>
</evidence>
<feature type="active site" evidence="4">
    <location>
        <position position="100"/>
    </location>
</feature>
<dbReference type="Pfam" id="PF00068">
    <property type="entry name" value="Phospholip_A2_1"/>
    <property type="match status" value="1"/>
</dbReference>
<dbReference type="Proteomes" id="UP000000539">
    <property type="component" value="Chromosome 21"/>
</dbReference>
<keyword evidence="3 6" id="KW-1015">Disulfide bond</keyword>
<feature type="disulfide bond" evidence="6">
    <location>
        <begin position="112"/>
        <end position="136"/>
    </location>
</feature>
<dbReference type="OrthoDB" id="5841574at2759"/>
<dbReference type="GO" id="GO:0034374">
    <property type="term" value="P:low-density lipoprotein particle remodeling"/>
    <property type="evidence" value="ECO:0007669"/>
    <property type="project" value="Ensembl"/>
</dbReference>
<evidence type="ECO:0000256" key="4">
    <source>
        <dbReference type="PIRSR" id="PIRSR601211-1"/>
    </source>
</evidence>
<dbReference type="PROSITE" id="PS00119">
    <property type="entry name" value="PA2_ASP"/>
    <property type="match status" value="1"/>
</dbReference>
<dbReference type="InterPro" id="IPR033113">
    <property type="entry name" value="PLA2_histidine"/>
</dbReference>
<organism evidence="10 11">
    <name type="scientific">Gallus gallus</name>
    <name type="common">Chicken</name>
    <dbReference type="NCBI Taxonomy" id="9031"/>
    <lineage>
        <taxon>Eukaryota</taxon>
        <taxon>Metazoa</taxon>
        <taxon>Chordata</taxon>
        <taxon>Craniata</taxon>
        <taxon>Vertebrata</taxon>
        <taxon>Euteleostomi</taxon>
        <taxon>Archelosauria</taxon>
        <taxon>Archosauria</taxon>
        <taxon>Dinosauria</taxon>
        <taxon>Saurischia</taxon>
        <taxon>Theropoda</taxon>
        <taxon>Coelurosauria</taxon>
        <taxon>Aves</taxon>
        <taxon>Neognathae</taxon>
        <taxon>Galloanserae</taxon>
        <taxon>Galliformes</taxon>
        <taxon>Phasianidae</taxon>
        <taxon>Phasianinae</taxon>
        <taxon>Gallus</taxon>
    </lineage>
</organism>
<dbReference type="GO" id="GO:0050482">
    <property type="term" value="P:arachidonate secretion"/>
    <property type="evidence" value="ECO:0007669"/>
    <property type="project" value="InterPro"/>
</dbReference>
<dbReference type="EC" id="3.1.1.4" evidence="8"/>
<dbReference type="GO" id="GO:0005576">
    <property type="term" value="C:extracellular region"/>
    <property type="evidence" value="ECO:0007669"/>
    <property type="project" value="UniProtKB-SubCell"/>
</dbReference>
<dbReference type="PROSITE" id="PS00118">
    <property type="entry name" value="PA2_HIS"/>
    <property type="match status" value="1"/>
</dbReference>
<dbReference type="PANTHER" id="PTHR11716:SF56">
    <property type="entry name" value="GROUP IIE SECRETORY PHOSPHOLIPASE A2"/>
    <property type="match status" value="1"/>
</dbReference>
<comment type="cofactor">
    <cofactor evidence="5">
        <name>Ca(2+)</name>
        <dbReference type="ChEBI" id="CHEBI:29108"/>
    </cofactor>
    <text evidence="5">Binds 1 Ca(2+) ion per subunit.</text>
</comment>
<feature type="domain" description="Phospholipase A2-like central" evidence="9">
    <location>
        <begin position="55"/>
        <end position="171"/>
    </location>
</feature>
<dbReference type="FunCoup" id="A0A8V0ZLR3">
    <property type="interactions" value="5"/>
</dbReference>
<keyword evidence="5 8" id="KW-0106">Calcium</keyword>
<dbReference type="AlphaFoldDB" id="A0A8V0ZLR3"/>
<dbReference type="InterPro" id="IPR036444">
    <property type="entry name" value="PLipase_A2_dom_sf"/>
</dbReference>
<evidence type="ECO:0000256" key="8">
    <source>
        <dbReference type="RuleBase" id="RU361236"/>
    </source>
</evidence>
<dbReference type="GO" id="GO:0005543">
    <property type="term" value="F:phospholipid binding"/>
    <property type="evidence" value="ECO:0000318"/>
    <property type="project" value="GO_Central"/>
</dbReference>
<dbReference type="GO" id="GO:0005509">
    <property type="term" value="F:calcium ion binding"/>
    <property type="evidence" value="ECO:0000318"/>
    <property type="project" value="GO_Central"/>
</dbReference>
<feature type="binding site" evidence="5">
    <location>
        <position position="82"/>
    </location>
    <ligand>
        <name>Ca(2+)</name>
        <dbReference type="ChEBI" id="CHEBI:29108"/>
    </ligand>
</feature>
<dbReference type="PRINTS" id="PR00389">
    <property type="entry name" value="PHPHLIPASEA2"/>
</dbReference>